<sequence length="83" mass="8456">MGTANPHWAAGVSGRIEIDAMRSPRTGVGGSFLPSQGRRCRRGGVAVVVVVVEGVGAAVPGHCDAGDGCGGRWPRGVAVKMWT</sequence>
<evidence type="ECO:0000313" key="1">
    <source>
        <dbReference type="EMBL" id="MPC66472.1"/>
    </source>
</evidence>
<evidence type="ECO:0000313" key="2">
    <source>
        <dbReference type="Proteomes" id="UP000324222"/>
    </source>
</evidence>
<keyword evidence="2" id="KW-1185">Reference proteome</keyword>
<dbReference type="AlphaFoldDB" id="A0A5B7H5Z8"/>
<reference evidence="1 2" key="1">
    <citation type="submission" date="2019-05" db="EMBL/GenBank/DDBJ databases">
        <title>Another draft genome of Portunus trituberculatus and its Hox gene families provides insights of decapod evolution.</title>
        <authorList>
            <person name="Jeong J.-H."/>
            <person name="Song I."/>
            <person name="Kim S."/>
            <person name="Choi T."/>
            <person name="Kim D."/>
            <person name="Ryu S."/>
            <person name="Kim W."/>
        </authorList>
    </citation>
    <scope>NUCLEOTIDE SEQUENCE [LARGE SCALE GENOMIC DNA]</scope>
    <source>
        <tissue evidence="1">Muscle</tissue>
    </source>
</reference>
<proteinExistence type="predicted"/>
<comment type="caution">
    <text evidence="1">The sequence shown here is derived from an EMBL/GenBank/DDBJ whole genome shotgun (WGS) entry which is preliminary data.</text>
</comment>
<dbReference type="Proteomes" id="UP000324222">
    <property type="component" value="Unassembled WGS sequence"/>
</dbReference>
<organism evidence="1 2">
    <name type="scientific">Portunus trituberculatus</name>
    <name type="common">Swimming crab</name>
    <name type="synonym">Neptunus trituberculatus</name>
    <dbReference type="NCBI Taxonomy" id="210409"/>
    <lineage>
        <taxon>Eukaryota</taxon>
        <taxon>Metazoa</taxon>
        <taxon>Ecdysozoa</taxon>
        <taxon>Arthropoda</taxon>
        <taxon>Crustacea</taxon>
        <taxon>Multicrustacea</taxon>
        <taxon>Malacostraca</taxon>
        <taxon>Eumalacostraca</taxon>
        <taxon>Eucarida</taxon>
        <taxon>Decapoda</taxon>
        <taxon>Pleocyemata</taxon>
        <taxon>Brachyura</taxon>
        <taxon>Eubrachyura</taxon>
        <taxon>Portunoidea</taxon>
        <taxon>Portunidae</taxon>
        <taxon>Portuninae</taxon>
        <taxon>Portunus</taxon>
    </lineage>
</organism>
<protein>
    <submittedName>
        <fullName evidence="1">Uncharacterized protein</fullName>
    </submittedName>
</protein>
<accession>A0A5B7H5Z8</accession>
<dbReference type="EMBL" id="VSRR010024809">
    <property type="protein sequence ID" value="MPC66472.1"/>
    <property type="molecule type" value="Genomic_DNA"/>
</dbReference>
<gene>
    <name evidence="1" type="ORF">E2C01_060620</name>
</gene>
<name>A0A5B7H5Z8_PORTR</name>